<dbReference type="PANTHER" id="PTHR46796">
    <property type="entry name" value="HTH-TYPE TRANSCRIPTIONAL ACTIVATOR RHAS-RELATED"/>
    <property type="match status" value="1"/>
</dbReference>
<dbReference type="InterPro" id="IPR050204">
    <property type="entry name" value="AraC_XylS_family_regulators"/>
</dbReference>
<dbReference type="PANTHER" id="PTHR46796:SF6">
    <property type="entry name" value="ARAC SUBFAMILY"/>
    <property type="match status" value="1"/>
</dbReference>
<dbReference type="Gene3D" id="1.10.10.60">
    <property type="entry name" value="Homeodomain-like"/>
    <property type="match status" value="1"/>
</dbReference>
<keyword evidence="3" id="KW-0804">Transcription</keyword>
<dbReference type="InterPro" id="IPR003313">
    <property type="entry name" value="AraC-bd"/>
</dbReference>
<organism evidence="5 6">
    <name type="scientific">Xanthobacter agilis</name>
    <dbReference type="NCBI Taxonomy" id="47492"/>
    <lineage>
        <taxon>Bacteria</taxon>
        <taxon>Pseudomonadati</taxon>
        <taxon>Pseudomonadota</taxon>
        <taxon>Alphaproteobacteria</taxon>
        <taxon>Hyphomicrobiales</taxon>
        <taxon>Xanthobacteraceae</taxon>
        <taxon>Xanthobacter</taxon>
    </lineage>
</organism>
<accession>A0ABU0LB33</accession>
<evidence type="ECO:0000256" key="2">
    <source>
        <dbReference type="ARBA" id="ARBA00023125"/>
    </source>
</evidence>
<reference evidence="5 6" key="1">
    <citation type="submission" date="2023-07" db="EMBL/GenBank/DDBJ databases">
        <title>Genomic Encyclopedia of Type Strains, Phase IV (KMG-IV): sequencing the most valuable type-strain genomes for metagenomic binning, comparative biology and taxonomic classification.</title>
        <authorList>
            <person name="Goeker M."/>
        </authorList>
    </citation>
    <scope>NUCLEOTIDE SEQUENCE [LARGE SCALE GENOMIC DNA]</scope>
    <source>
        <strain evidence="5 6">DSM 3770</strain>
    </source>
</reference>
<dbReference type="PROSITE" id="PS01124">
    <property type="entry name" value="HTH_ARAC_FAMILY_2"/>
    <property type="match status" value="1"/>
</dbReference>
<dbReference type="SUPFAM" id="SSF46689">
    <property type="entry name" value="Homeodomain-like"/>
    <property type="match status" value="1"/>
</dbReference>
<dbReference type="InterPro" id="IPR018060">
    <property type="entry name" value="HTH_AraC"/>
</dbReference>
<sequence length="322" mass="35559">MLRFSTDDLRPEDRFDHWCEVRGKGLFGVTIELERERRRDFAGRFAARQVGGAVMSQMQASSYRISRTAPDIARMSGDSLCLSLQVRGAGWLDAGQQPRQHIGDGDIVISHSDLPYRGTPQGQGGFDYRMLKIPLNAELLLGARAEDLCAARLPRSASVARPLAALFDAFARASDLLNPVTDVIHAARLALIARGRLPAGAPEARAALRAGFFHAAREIMARDLCRPALSPEVVARRLGISVRQVHVLFEPTGLSFMRTLTVMRVRAAAELLRAKQRMPVADVAFACGFESLSVFYRAFQNVHGMPPRELRRGDRETTGVRV</sequence>
<dbReference type="Pfam" id="PF02311">
    <property type="entry name" value="AraC_binding"/>
    <property type="match status" value="1"/>
</dbReference>
<dbReference type="SMART" id="SM00342">
    <property type="entry name" value="HTH_ARAC"/>
    <property type="match status" value="1"/>
</dbReference>
<evidence type="ECO:0000313" key="6">
    <source>
        <dbReference type="Proteomes" id="UP001241747"/>
    </source>
</evidence>
<keyword evidence="2" id="KW-0238">DNA-binding</keyword>
<name>A0ABU0LB33_XANAG</name>
<dbReference type="EMBL" id="JAUSVY010000002">
    <property type="protein sequence ID" value="MDQ0504349.1"/>
    <property type="molecule type" value="Genomic_DNA"/>
</dbReference>
<comment type="caution">
    <text evidence="5">The sequence shown here is derived from an EMBL/GenBank/DDBJ whole genome shotgun (WGS) entry which is preliminary data.</text>
</comment>
<dbReference type="RefSeq" id="WP_237346832.1">
    <property type="nucleotide sequence ID" value="NZ_JABWGX010000024.1"/>
</dbReference>
<keyword evidence="6" id="KW-1185">Reference proteome</keyword>
<feature type="domain" description="HTH araC/xylS-type" evidence="4">
    <location>
        <begin position="214"/>
        <end position="313"/>
    </location>
</feature>
<proteinExistence type="predicted"/>
<dbReference type="InterPro" id="IPR018062">
    <property type="entry name" value="HTH_AraC-typ_CS"/>
</dbReference>
<protein>
    <submittedName>
        <fullName evidence="5">AraC-like DNA-binding protein</fullName>
    </submittedName>
</protein>
<dbReference type="Proteomes" id="UP001241747">
    <property type="component" value="Unassembled WGS sequence"/>
</dbReference>
<dbReference type="Pfam" id="PF12833">
    <property type="entry name" value="HTH_18"/>
    <property type="match status" value="1"/>
</dbReference>
<evidence type="ECO:0000256" key="1">
    <source>
        <dbReference type="ARBA" id="ARBA00023015"/>
    </source>
</evidence>
<evidence type="ECO:0000259" key="4">
    <source>
        <dbReference type="PROSITE" id="PS01124"/>
    </source>
</evidence>
<dbReference type="PROSITE" id="PS00041">
    <property type="entry name" value="HTH_ARAC_FAMILY_1"/>
    <property type="match status" value="1"/>
</dbReference>
<gene>
    <name evidence="5" type="ORF">QOZ94_001123</name>
</gene>
<dbReference type="InterPro" id="IPR009057">
    <property type="entry name" value="Homeodomain-like_sf"/>
</dbReference>
<keyword evidence="1" id="KW-0805">Transcription regulation</keyword>
<evidence type="ECO:0000256" key="3">
    <source>
        <dbReference type="ARBA" id="ARBA00023163"/>
    </source>
</evidence>
<evidence type="ECO:0000313" key="5">
    <source>
        <dbReference type="EMBL" id="MDQ0504349.1"/>
    </source>
</evidence>